<keyword evidence="4" id="KW-1185">Reference proteome</keyword>
<evidence type="ECO:0000256" key="1">
    <source>
        <dbReference type="SAM" id="Phobius"/>
    </source>
</evidence>
<keyword evidence="1" id="KW-0812">Transmembrane</keyword>
<dbReference type="Pfam" id="PF01882">
    <property type="entry name" value="DUF58"/>
    <property type="match status" value="1"/>
</dbReference>
<dbReference type="EMBL" id="FUYH01000014">
    <property type="protein sequence ID" value="SKA93429.1"/>
    <property type="molecule type" value="Genomic_DNA"/>
</dbReference>
<evidence type="ECO:0000259" key="2">
    <source>
        <dbReference type="Pfam" id="PF01882"/>
    </source>
</evidence>
<organism evidence="3 4">
    <name type="scientific">Caloramator quimbayensis</name>
    <dbReference type="NCBI Taxonomy" id="1147123"/>
    <lineage>
        <taxon>Bacteria</taxon>
        <taxon>Bacillati</taxon>
        <taxon>Bacillota</taxon>
        <taxon>Clostridia</taxon>
        <taxon>Eubacteriales</taxon>
        <taxon>Clostridiaceae</taxon>
        <taxon>Caloramator</taxon>
    </lineage>
</organism>
<feature type="domain" description="DUF58" evidence="2">
    <location>
        <begin position="194"/>
        <end position="359"/>
    </location>
</feature>
<reference evidence="4" key="1">
    <citation type="submission" date="2017-02" db="EMBL/GenBank/DDBJ databases">
        <authorList>
            <person name="Varghese N."/>
            <person name="Submissions S."/>
        </authorList>
    </citation>
    <scope>NUCLEOTIDE SEQUENCE [LARGE SCALE GENOMIC DNA]</scope>
    <source>
        <strain evidence="4">USBA 833</strain>
    </source>
</reference>
<evidence type="ECO:0000313" key="4">
    <source>
        <dbReference type="Proteomes" id="UP000190105"/>
    </source>
</evidence>
<evidence type="ECO:0000313" key="3">
    <source>
        <dbReference type="EMBL" id="SKA93429.1"/>
    </source>
</evidence>
<keyword evidence="1" id="KW-1133">Transmembrane helix</keyword>
<sequence length="393" mass="45735">MFKVKKSAILLLFIFFITSRIAGGKIPYLIFNIIFLTFLLSFIWASYIKRKITVFQKYDDKDYYVDDYIEIKSIIDNDTLLPTPQIEVVDKTIKKFSKEEPTTFIFSLMPLCREFTFENFKLKYRGIYELGPLEIKITDVFGIFSWKYKIYSSVNLKVYPRVREINFFSLNSMQSYGTLNTLQKAYEDNTSISDIRKYNEGDNFKRIHYKVSAKKGELYIKNYDMTGSASAFIFLDFNSNCFLGENSKELEERAVESAASIAAYLLKKAVSLNLYVNSSNVYYTSIRDTKDIKSLLDILCEIKPAGKSEIRDLIEKRIKFIKKGSTLIIITGNITIKDVETYCYIKESGYDFIIIYVSDFIIERDLKERILTNGIIMYKISSNSDIKEALEKV</sequence>
<dbReference type="AlphaFoldDB" id="A0A1T4XV24"/>
<dbReference type="RefSeq" id="WP_179122254.1">
    <property type="nucleotide sequence ID" value="NZ_FUYH01000014.1"/>
</dbReference>
<dbReference type="Proteomes" id="UP000190105">
    <property type="component" value="Unassembled WGS sequence"/>
</dbReference>
<gene>
    <name evidence="3" type="ORF">SAMN05443428_11410</name>
</gene>
<proteinExistence type="predicted"/>
<feature type="transmembrane region" description="Helical" evidence="1">
    <location>
        <begin position="30"/>
        <end position="48"/>
    </location>
</feature>
<accession>A0A1T4XV24</accession>
<keyword evidence="1" id="KW-0472">Membrane</keyword>
<dbReference type="STRING" id="1147123.SAMN05443428_11410"/>
<protein>
    <submittedName>
        <fullName evidence="3">Uncharacterized conserved protein, DUF58 family, contains vWF domain</fullName>
    </submittedName>
</protein>
<dbReference type="InterPro" id="IPR002881">
    <property type="entry name" value="DUF58"/>
</dbReference>
<dbReference type="PANTHER" id="PTHR34351">
    <property type="entry name" value="SLR1927 PROTEIN-RELATED"/>
    <property type="match status" value="1"/>
</dbReference>
<name>A0A1T4XV24_9CLOT</name>
<dbReference type="PANTHER" id="PTHR34351:SF2">
    <property type="entry name" value="DUF58 DOMAIN-CONTAINING PROTEIN"/>
    <property type="match status" value="1"/>
</dbReference>